<dbReference type="EMBL" id="GISG01078496">
    <property type="protein sequence ID" value="MBA4631642.1"/>
    <property type="molecule type" value="Transcribed_RNA"/>
</dbReference>
<reference evidence="1" key="2">
    <citation type="submission" date="2020-07" db="EMBL/GenBank/DDBJ databases">
        <authorList>
            <person name="Vera ALvarez R."/>
            <person name="Arias-Moreno D.M."/>
            <person name="Jimenez-Jacinto V."/>
            <person name="Jimenez-Bremont J.F."/>
            <person name="Swaminathan K."/>
            <person name="Moose S.P."/>
            <person name="Guerrero-Gonzalez M.L."/>
            <person name="Marino-Ramirez L."/>
            <person name="Landsman D."/>
            <person name="Rodriguez-Kessler M."/>
            <person name="Delgado-Sanchez P."/>
        </authorList>
    </citation>
    <scope>NUCLEOTIDE SEQUENCE</scope>
    <source>
        <tissue evidence="1">Cladode</tissue>
    </source>
</reference>
<evidence type="ECO:0008006" key="2">
    <source>
        <dbReference type="Google" id="ProtNLM"/>
    </source>
</evidence>
<reference evidence="1" key="1">
    <citation type="journal article" date="2013" name="J. Plant Res.">
        <title>Effect of fungi and light on seed germination of three Opuntia species from semiarid lands of central Mexico.</title>
        <authorList>
            <person name="Delgado-Sanchez P."/>
            <person name="Jimenez-Bremont J.F."/>
            <person name="Guerrero-Gonzalez Mde L."/>
            <person name="Flores J."/>
        </authorList>
    </citation>
    <scope>NUCLEOTIDE SEQUENCE</scope>
    <source>
        <tissue evidence="1">Cladode</tissue>
    </source>
</reference>
<protein>
    <recommendedName>
        <fullName evidence="2">Protein RDM1</fullName>
    </recommendedName>
</protein>
<dbReference type="Gene3D" id="1.20.120.690">
    <property type="entry name" value="RDM1 protein domain"/>
    <property type="match status" value="1"/>
</dbReference>
<dbReference type="PANTHER" id="PTHR36366">
    <property type="entry name" value="PROTEIN RDM1"/>
    <property type="match status" value="1"/>
</dbReference>
<accession>A0A7C9D2G8</accession>
<dbReference type="GO" id="GO:0080188">
    <property type="term" value="P:gene silencing by siRNA-directed DNA methylation"/>
    <property type="evidence" value="ECO:0007669"/>
    <property type="project" value="InterPro"/>
</dbReference>
<dbReference type="InterPro" id="IPR015270">
    <property type="entry name" value="RDM1_plant"/>
</dbReference>
<dbReference type="Pfam" id="PF09187">
    <property type="entry name" value="RdDM_RDM1"/>
    <property type="match status" value="1"/>
</dbReference>
<organism evidence="1">
    <name type="scientific">Opuntia streptacantha</name>
    <name type="common">Prickly pear cactus</name>
    <name type="synonym">Opuntia cardona</name>
    <dbReference type="NCBI Taxonomy" id="393608"/>
    <lineage>
        <taxon>Eukaryota</taxon>
        <taxon>Viridiplantae</taxon>
        <taxon>Streptophyta</taxon>
        <taxon>Embryophyta</taxon>
        <taxon>Tracheophyta</taxon>
        <taxon>Spermatophyta</taxon>
        <taxon>Magnoliopsida</taxon>
        <taxon>eudicotyledons</taxon>
        <taxon>Gunneridae</taxon>
        <taxon>Pentapetalae</taxon>
        <taxon>Caryophyllales</taxon>
        <taxon>Cactineae</taxon>
        <taxon>Cactaceae</taxon>
        <taxon>Opuntioideae</taxon>
        <taxon>Opuntia</taxon>
    </lineage>
</organism>
<dbReference type="SUPFAM" id="SSF109920">
    <property type="entry name" value="Hypothetical protein At3g22680"/>
    <property type="match status" value="1"/>
</dbReference>
<evidence type="ECO:0000313" key="1">
    <source>
        <dbReference type="EMBL" id="MBA4631642.1"/>
    </source>
</evidence>
<proteinExistence type="predicted"/>
<name>A0A7C9D2G8_OPUST</name>
<dbReference type="GO" id="GO:0000419">
    <property type="term" value="C:RNA polymerase V complex"/>
    <property type="evidence" value="ECO:0007669"/>
    <property type="project" value="TreeGrafter"/>
</dbReference>
<sequence length="176" mass="20299">MAKRPIEWDHQVDLVSLDDESSSDADMEVDGSHFRQQGTTEALLSQPVDVKPCEDTVARSARIYQEYMKKVPIPSLRGSIIPCISWMGLGKSIKELYGQPLHYLTNIQLKQWDQARFETGDDYQPLDTVIHPLKAETTIWFIEEVHRRTASYHHLAKLWAMDPMHHGFVDPIFPKI</sequence>
<dbReference type="PANTHER" id="PTHR36366:SF1">
    <property type="entry name" value="PROTEIN RDM1"/>
    <property type="match status" value="1"/>
</dbReference>
<dbReference type="InterPro" id="IPR036319">
    <property type="entry name" value="RDM1_sf"/>
</dbReference>
<dbReference type="AlphaFoldDB" id="A0A7C9D2G8"/>